<proteinExistence type="predicted"/>
<dbReference type="Proteomes" id="UP000185608">
    <property type="component" value="Chromosome"/>
</dbReference>
<gene>
    <name evidence="4" type="ORF">HSR6_1083</name>
    <name evidence="3" type="ORF">HTSR_1050</name>
</gene>
<reference evidence="4" key="3">
    <citation type="journal article" date="2017" name="ISME J.">
        <title>Discovery of anaerobic lithoheterotrophic haloarchaea, ubiquitous in hypersaline habitats.</title>
        <authorList>
            <person name="Sorokin D.Y."/>
            <person name="Messina E."/>
            <person name="Smedile F."/>
            <person name="Roman P."/>
            <person name="Damste J.S.S."/>
            <person name="Ciordia S."/>
            <person name="Mena M.C."/>
            <person name="Ferrer M."/>
            <person name="Golyshin P.N."/>
            <person name="Kublanov I.V."/>
            <person name="Samarov N.I."/>
            <person name="Toshchakov S.V."/>
            <person name="La Cono V."/>
            <person name="Yakimov M.M."/>
        </authorList>
    </citation>
    <scope>NUCLEOTIDE SEQUENCE</scope>
    <source>
        <strain evidence="4">HSR6</strain>
    </source>
</reference>
<dbReference type="Proteomes" id="UP000186165">
    <property type="component" value="Chromosome"/>
</dbReference>
<dbReference type="GeneID" id="30417607"/>
<dbReference type="RefSeq" id="WP_148661809.1">
    <property type="nucleotide sequence ID" value="NZ_CP016070.1"/>
</dbReference>
<name>A0A1D8S4F8_9EURY</name>
<protein>
    <submittedName>
        <fullName evidence="3">Uncharacterized protein</fullName>
    </submittedName>
</protein>
<feature type="region of interest" description="Disordered" evidence="2">
    <location>
        <begin position="190"/>
        <end position="248"/>
    </location>
</feature>
<evidence type="ECO:0000313" key="4">
    <source>
        <dbReference type="EMBL" id="APE95533.1"/>
    </source>
</evidence>
<dbReference type="KEGG" id="halh:HTSR_1050"/>
<dbReference type="EMBL" id="CP016804">
    <property type="protein sequence ID" value="APE95533.1"/>
    <property type="molecule type" value="Genomic_DNA"/>
</dbReference>
<dbReference type="OrthoDB" id="170871at2157"/>
<feature type="coiled-coil region" evidence="1">
    <location>
        <begin position="85"/>
        <end position="112"/>
    </location>
</feature>
<dbReference type="EMBL" id="CP016070">
    <property type="protein sequence ID" value="AOW80232.1"/>
    <property type="molecule type" value="Genomic_DNA"/>
</dbReference>
<accession>A0A1D8S4F8</accession>
<reference evidence="6" key="2">
    <citation type="submission" date="2016-08" db="EMBL/GenBank/DDBJ databases">
        <title>Discovery of first anaerobic lithoheterotrophic haloarchae widely represented in hypersaline habitats.</title>
        <authorList>
            <person name="Sorokin D.Y."/>
            <person name="Kublanov I.V."/>
            <person name="Roman P."/>
            <person name="Sinninghe Damste J.S."/>
            <person name="Golyshin P.N."/>
            <person name="Rojo D."/>
            <person name="Ciordia S."/>
            <person name="Mena Md.C."/>
            <person name="Ferrer M."/>
            <person name="Smedile F."/>
            <person name="Messina E."/>
            <person name="La Cono V."/>
            <person name="Yakimov M.M."/>
        </authorList>
    </citation>
    <scope>NUCLEOTIDE SEQUENCE [LARGE SCALE GENOMIC DNA]</scope>
    <source>
        <strain evidence="6">HSR6</strain>
    </source>
</reference>
<dbReference type="AlphaFoldDB" id="A0A1D8S4F8"/>
<evidence type="ECO:0000313" key="5">
    <source>
        <dbReference type="Proteomes" id="UP000185608"/>
    </source>
</evidence>
<dbReference type="STRING" id="1873524.HSR6_1083"/>
<evidence type="ECO:0000313" key="3">
    <source>
        <dbReference type="EMBL" id="AOW80232.1"/>
    </source>
</evidence>
<evidence type="ECO:0000313" key="6">
    <source>
        <dbReference type="Proteomes" id="UP000186165"/>
    </source>
</evidence>
<dbReference type="KEGG" id="hhsr:HSR6_1083"/>
<keyword evidence="1" id="KW-0175">Coiled coil</keyword>
<feature type="compositionally biased region" description="Polar residues" evidence="2">
    <location>
        <begin position="235"/>
        <end position="248"/>
    </location>
</feature>
<evidence type="ECO:0000256" key="2">
    <source>
        <dbReference type="SAM" id="MobiDB-lite"/>
    </source>
</evidence>
<accession>A0A1J1ACC7</accession>
<organism evidence="3 5">
    <name type="scientific">Halodesulfurarchaeum formicicum</name>
    <dbReference type="NCBI Taxonomy" id="1873524"/>
    <lineage>
        <taxon>Archaea</taxon>
        <taxon>Methanobacteriati</taxon>
        <taxon>Methanobacteriota</taxon>
        <taxon>Stenosarchaea group</taxon>
        <taxon>Halobacteria</taxon>
        <taxon>Halobacteriales</taxon>
        <taxon>Halobacteriaceae</taxon>
        <taxon>Halodesulfurarchaeum</taxon>
    </lineage>
</organism>
<reference evidence="3 5" key="1">
    <citation type="submission" date="2016-06" db="EMBL/GenBank/DDBJ databases">
        <title>Discovery of anaerobic lithoheterotrophic haloarchaeon capable of sulfur respiration by hydrogen and formate.</title>
        <authorList>
            <person name="Sorokin D.Y."/>
            <person name="Kublanov I.V."/>
            <person name="Roman P."/>
            <person name="Sinninghe Damste J.S."/>
            <person name="Golyshin P.N."/>
            <person name="Rojo D."/>
            <person name="Ciordia S."/>
            <person name="Mena Md.C."/>
            <person name="Ferrer M."/>
            <person name="Smedile F."/>
            <person name="Messina E."/>
            <person name="La Cono V."/>
            <person name="Yakimov M.M."/>
        </authorList>
    </citation>
    <scope>NUCLEOTIDE SEQUENCE [LARGE SCALE GENOMIC DNA]</scope>
    <source>
        <strain evidence="3 5">HTSR1</strain>
    </source>
</reference>
<sequence length="248" mass="25801">MKQALSILVVLSVVAAGVVPAMAVAGSASLDATAEQAQTTTAEPIAPGAVLSGSIGAQQAELQGAVEQRAFALKIAAGGGNETRARLLATEQRALENRSQHLEQRLQEMQRAHQNGTISTARYQGEVTGLVAQTRTLEQYANLTERTARNIPADILEQQGVDVQALAQMQERARTMAGPEAAAMAQRIAGPSTGHSYGPPQHAPGGPSHGDGMNRPDGSTRTPMMGANTTDDRTTSPTDIAGGTTTDR</sequence>
<evidence type="ECO:0000256" key="1">
    <source>
        <dbReference type="SAM" id="Coils"/>
    </source>
</evidence>
<keyword evidence="6" id="KW-1185">Reference proteome</keyword>